<comment type="function">
    <text evidence="4">Part of an ABC transporter complex. Transmembrane domains (TMD) form a pore in the inner membrane and the ATP-binding domain (NBD) is responsible for energy generation.</text>
</comment>
<evidence type="ECO:0000256" key="4">
    <source>
        <dbReference type="ARBA" id="ARBA00024725"/>
    </source>
</evidence>
<evidence type="ECO:0000313" key="8">
    <source>
        <dbReference type="EMBL" id="BFD46829.1"/>
    </source>
</evidence>
<keyword evidence="2" id="KW-0547">Nucleotide-binding</keyword>
<name>A0AAT9GAN8_9RICK</name>
<evidence type="ECO:0000256" key="3">
    <source>
        <dbReference type="ARBA" id="ARBA00022840"/>
    </source>
</evidence>
<protein>
    <recommendedName>
        <fullName evidence="6">Probable ATP-binding protein YbiT</fullName>
    </recommendedName>
</protein>
<accession>A0AAT9GAN8</accession>
<gene>
    <name evidence="8" type="ORF">DMENIID0002_14750</name>
</gene>
<keyword evidence="1" id="KW-0677">Repeat</keyword>
<dbReference type="InterPro" id="IPR027417">
    <property type="entry name" value="P-loop_NTPase"/>
</dbReference>
<dbReference type="Pfam" id="PF12848">
    <property type="entry name" value="ABC_tran_Xtn"/>
    <property type="match status" value="1"/>
</dbReference>
<feature type="domain" description="ABC transporter" evidence="7">
    <location>
        <begin position="321"/>
        <end position="536"/>
    </location>
</feature>
<dbReference type="InterPro" id="IPR032781">
    <property type="entry name" value="ABC_tran_Xtn"/>
</dbReference>
<dbReference type="PROSITE" id="PS50893">
    <property type="entry name" value="ABC_TRANSPORTER_2"/>
    <property type="match status" value="2"/>
</dbReference>
<sequence>MIITTNLAMSYGAKILFTDVSLHIKKGNRYGLVGANGAGKSTFFKILLQEEEASIGEFTCVKNARIGCLKQDQFLYENTSIINTVIAGRSELWQALQEKEKLLAIDQCDEEIGYRLGELEQIIADNDGYISEIFAVELLLGLGIQEKYHHQSLSVLSGSYKLRVLLAQSLFNNPDILLLDEPTNHLDIVSIYWLENYLKQKFKGALVFISHDLVFLNNISTHILDIDYGTIKIYTGNYDIFVRDKQLVTEQKLKEFSHLEKKIAVMQSFVDRFRALSSRARQAASREKQIEKMELPDIQKSSRVNPYFNFKQKRPSGKLALKVQGISKSYEDKKILNNVNFTVSRGEKIVIIGPNGIGKSTLLKILINKIFADLGSYEWGYETQVSYFAQDHHELLNESMSVIDWLSNQIPTENDNTLRTILGQLLFRKDEVTKNILNLSGGEGARLLLAKIILEESNILVLDEPTNHLDIESKDMLKKALINYQGTLILVTHDRDFASNIATRVIALSHRTITDFKGKYQEYLHKYGNDYLDSSWVLANKRVK</sequence>
<dbReference type="FunFam" id="3.40.50.300:FF:000070">
    <property type="entry name" value="Putative ABC transporter ATP-binding component"/>
    <property type="match status" value="1"/>
</dbReference>
<dbReference type="PANTHER" id="PTHR42855:SF2">
    <property type="entry name" value="DRUG RESISTANCE ABC TRANSPORTER,ATP-BINDING PROTEIN"/>
    <property type="match status" value="1"/>
</dbReference>
<dbReference type="GO" id="GO:0005524">
    <property type="term" value="F:ATP binding"/>
    <property type="evidence" value="ECO:0007669"/>
    <property type="project" value="UniProtKB-KW"/>
</dbReference>
<dbReference type="SUPFAM" id="SSF52540">
    <property type="entry name" value="P-loop containing nucleoside triphosphate hydrolases"/>
    <property type="match status" value="2"/>
</dbReference>
<keyword evidence="3" id="KW-0067">ATP-binding</keyword>
<dbReference type="InterPro" id="IPR051309">
    <property type="entry name" value="ABCF_ATPase"/>
</dbReference>
<dbReference type="CDD" id="cd03221">
    <property type="entry name" value="ABCF_EF-3"/>
    <property type="match status" value="2"/>
</dbReference>
<dbReference type="InterPro" id="IPR003593">
    <property type="entry name" value="AAA+_ATPase"/>
</dbReference>
<dbReference type="Pfam" id="PF00005">
    <property type="entry name" value="ABC_tran"/>
    <property type="match status" value="2"/>
</dbReference>
<feature type="domain" description="ABC transporter" evidence="7">
    <location>
        <begin position="2"/>
        <end position="253"/>
    </location>
</feature>
<comment type="similarity">
    <text evidence="5">Belongs to the ABC transporter superfamily. ABCF family. YbiT subfamily.</text>
</comment>
<dbReference type="PANTHER" id="PTHR42855">
    <property type="entry name" value="ABC TRANSPORTER ATP-BINDING SUBUNIT"/>
    <property type="match status" value="1"/>
</dbReference>
<evidence type="ECO:0000256" key="2">
    <source>
        <dbReference type="ARBA" id="ARBA00022741"/>
    </source>
</evidence>
<dbReference type="InterPro" id="IPR003439">
    <property type="entry name" value="ABC_transporter-like_ATP-bd"/>
</dbReference>
<evidence type="ECO:0000259" key="7">
    <source>
        <dbReference type="PROSITE" id="PS50893"/>
    </source>
</evidence>
<reference evidence="8" key="1">
    <citation type="submission" date="2024-01" db="EMBL/GenBank/DDBJ databases">
        <title>Sequencing the genomes of a sandfly, Sergentomyia squamirostris, and its two endosymbionts.</title>
        <authorList>
            <person name="Itokawa K."/>
            <person name="Sanjoba C."/>
        </authorList>
    </citation>
    <scope>NUCLEOTIDE SEQUENCE</scope>
    <source>
        <strain evidence="8">RiSSQ</strain>
    </source>
</reference>
<dbReference type="GO" id="GO:0016887">
    <property type="term" value="F:ATP hydrolysis activity"/>
    <property type="evidence" value="ECO:0007669"/>
    <property type="project" value="InterPro"/>
</dbReference>
<evidence type="ECO:0000256" key="5">
    <source>
        <dbReference type="ARBA" id="ARBA00061551"/>
    </source>
</evidence>
<dbReference type="EMBL" id="AP029170">
    <property type="protein sequence ID" value="BFD46829.1"/>
    <property type="molecule type" value="Genomic_DNA"/>
</dbReference>
<dbReference type="AlphaFoldDB" id="A0AAT9GAN8"/>
<dbReference type="Gene3D" id="3.40.50.300">
    <property type="entry name" value="P-loop containing nucleotide triphosphate hydrolases"/>
    <property type="match status" value="2"/>
</dbReference>
<organism evidence="8">
    <name type="scientific">Candidatus Tisiphia endosymbiont of Sergentomyia squamirostris</name>
    <dbReference type="NCBI Taxonomy" id="3113639"/>
    <lineage>
        <taxon>Bacteria</taxon>
        <taxon>Pseudomonadati</taxon>
        <taxon>Pseudomonadota</taxon>
        <taxon>Alphaproteobacteria</taxon>
        <taxon>Rickettsiales</taxon>
        <taxon>Rickettsiaceae</taxon>
        <taxon>Rickettsieae</taxon>
        <taxon>Candidatus Tisiphia</taxon>
    </lineage>
</organism>
<evidence type="ECO:0000256" key="1">
    <source>
        <dbReference type="ARBA" id="ARBA00022737"/>
    </source>
</evidence>
<dbReference type="FunFam" id="3.40.50.300:FF:000011">
    <property type="entry name" value="Putative ABC transporter ATP-binding component"/>
    <property type="match status" value="1"/>
</dbReference>
<proteinExistence type="inferred from homology"/>
<evidence type="ECO:0000256" key="6">
    <source>
        <dbReference type="ARBA" id="ARBA00074044"/>
    </source>
</evidence>
<dbReference type="SMART" id="SM00382">
    <property type="entry name" value="AAA"/>
    <property type="match status" value="2"/>
</dbReference>